<dbReference type="InterPro" id="IPR027417">
    <property type="entry name" value="P-loop_NTPase"/>
</dbReference>
<dbReference type="KEGG" id="mfa:Mfla_2701"/>
<dbReference type="RefSeq" id="WP_011480917.1">
    <property type="nucleotide sequence ID" value="NC_007947.1"/>
</dbReference>
<protein>
    <submittedName>
        <fullName evidence="1">Mu-like prophage FluMu protein gp28-like protein</fullName>
    </submittedName>
</protein>
<evidence type="ECO:0000313" key="2">
    <source>
        <dbReference type="Proteomes" id="UP000002440"/>
    </source>
</evidence>
<dbReference type="HOGENOM" id="CLU_030701_0_0_4"/>
<dbReference type="EMBL" id="CP000284">
    <property type="protein sequence ID" value="ABE50964.1"/>
    <property type="molecule type" value="Genomic_DNA"/>
</dbReference>
<reference evidence="1 2" key="1">
    <citation type="submission" date="2006-03" db="EMBL/GenBank/DDBJ databases">
        <title>Complete sequence of Methylobacillus flagellatus KT.</title>
        <authorList>
            <consortium name="US DOE Joint Genome Institute"/>
            <person name="Copeland A."/>
            <person name="Lucas S."/>
            <person name="Lapidus A."/>
            <person name="Barry K."/>
            <person name="Detter J.C."/>
            <person name="Glavina del Rio T."/>
            <person name="Hammon N."/>
            <person name="Israni S."/>
            <person name="Dalin E."/>
            <person name="Tice H."/>
            <person name="Pitluck S."/>
            <person name="Brettin T."/>
            <person name="Bruce D."/>
            <person name="Han C."/>
            <person name="Tapia R."/>
            <person name="Saunders E."/>
            <person name="Gilna P."/>
            <person name="Schmutz J."/>
            <person name="Larimer F."/>
            <person name="Land M."/>
            <person name="Kyrpides N."/>
            <person name="Anderson I."/>
            <person name="Richardson P."/>
        </authorList>
    </citation>
    <scope>NUCLEOTIDE SEQUENCE [LARGE SCALE GENOMIC DNA]</scope>
    <source>
        <strain evidence="2">KT / ATCC 51484 / DSM 6875</strain>
    </source>
</reference>
<accession>Q1GXS3</accession>
<organism evidence="1 2">
    <name type="scientific">Methylobacillus flagellatus (strain ATCC 51484 / DSM 6875 / VKM B-1610 / KT)</name>
    <dbReference type="NCBI Taxonomy" id="265072"/>
    <lineage>
        <taxon>Bacteria</taxon>
        <taxon>Pseudomonadati</taxon>
        <taxon>Pseudomonadota</taxon>
        <taxon>Betaproteobacteria</taxon>
        <taxon>Nitrosomonadales</taxon>
        <taxon>Methylophilaceae</taxon>
        <taxon>Methylobacillus</taxon>
    </lineage>
</organism>
<dbReference type="STRING" id="265072.Mfla_2701"/>
<keyword evidence="2" id="KW-1185">Reference proteome</keyword>
<dbReference type="Gene3D" id="3.40.50.300">
    <property type="entry name" value="P-loop containing nucleotide triphosphate hydrolases"/>
    <property type="match status" value="1"/>
</dbReference>
<dbReference type="OrthoDB" id="5827905at2"/>
<gene>
    <name evidence="1" type="ordered locus">Mfla_2701</name>
</gene>
<dbReference type="Proteomes" id="UP000002440">
    <property type="component" value="Chromosome"/>
</dbReference>
<evidence type="ECO:0000313" key="1">
    <source>
        <dbReference type="EMBL" id="ABE50964.1"/>
    </source>
</evidence>
<name>Q1GXS3_METFK</name>
<dbReference type="eggNOG" id="COG4373">
    <property type="taxonomic scope" value="Bacteria"/>
</dbReference>
<sequence>MAENSINSEPVEISQGEKKDLLDLVVEKQQDRGLGHAGSDIPHILLPYQARWHTDMSPVRLGRKSRRIGWSWGCMAAEGALEAARDSGGMSQYYMGYNLGMAAENIGDALKFAQIYGVAASSISVFRDRETMTVKDQERGVIGESKQDITRFKITFKSGHVYEALSSAPWNWRGRQGHARIDEAAFHRNLREVVKGALAFLMWGGRVDIVSSENGEDSEFHALVRDIEAGKLDWSMHKVDFDEAVAEGLYQRICLVKGEVWTREKEQEWRDKIFSSYSNQEDANEELLCIPKKGSGLYMPRFLVEQCQDDSIPRLSLAKGEAYVTDPNRLVETERWCKEVLKPVIDNMDHGKRSVYGQDFGRSGDLSVIWVLQEKSASEWTTAFELSLRNLPFDVQALIRDYILDNIPHFQHASFDARGNGQSHAEGAVQRYGEYRITCVMATASWYAEWFPRYKSAYEAKAITVVGGEDVITDHRRVILQAGRPKMDDGRDKGTDGGYRHGDSAIAGVMAWHAASQEGQPAAGATVESQPEIFKAPRIGRLGRWLHKTLLIDLRPVARFLSLGRACVANLFFNGFMNLHKAVFAGQERSADGLV</sequence>
<proteinExistence type="predicted"/>
<dbReference type="Gene3D" id="3.30.420.240">
    <property type="match status" value="1"/>
</dbReference>
<dbReference type="AlphaFoldDB" id="Q1GXS3"/>